<feature type="domain" description="DUF7148" evidence="1">
    <location>
        <begin position="91"/>
        <end position="187"/>
    </location>
</feature>
<dbReference type="EMBL" id="LHPF02000034">
    <property type="protein sequence ID" value="PSC68665.1"/>
    <property type="molecule type" value="Genomic_DNA"/>
</dbReference>
<dbReference type="AlphaFoldDB" id="A0A2P6V3K9"/>
<protein>
    <recommendedName>
        <fullName evidence="1">DUF7148 domain-containing protein</fullName>
    </recommendedName>
</protein>
<evidence type="ECO:0000313" key="3">
    <source>
        <dbReference type="Proteomes" id="UP000239649"/>
    </source>
</evidence>
<dbReference type="Proteomes" id="UP000239649">
    <property type="component" value="Unassembled WGS sequence"/>
</dbReference>
<dbReference type="PANTHER" id="PTHR36352:SF1">
    <property type="entry name" value="EXPRESSED PROTEIN"/>
    <property type="match status" value="1"/>
</dbReference>
<name>A0A2P6V3K9_9CHLO</name>
<reference evidence="2 3" key="1">
    <citation type="journal article" date="2018" name="Plant J.">
        <title>Genome sequences of Chlorella sorokiniana UTEX 1602 and Micractinium conductrix SAG 241.80: implications to maltose excretion by a green alga.</title>
        <authorList>
            <person name="Arriola M.B."/>
            <person name="Velmurugan N."/>
            <person name="Zhang Y."/>
            <person name="Plunkett M.H."/>
            <person name="Hondzo H."/>
            <person name="Barney B.M."/>
        </authorList>
    </citation>
    <scope>NUCLEOTIDE SEQUENCE [LARGE SCALE GENOMIC DNA]</scope>
    <source>
        <strain evidence="2 3">SAG 241.80</strain>
    </source>
</reference>
<dbReference type="OrthoDB" id="510662at2759"/>
<dbReference type="PANTHER" id="PTHR36352">
    <property type="entry name" value="EXPRESSED PROTEIN"/>
    <property type="match status" value="1"/>
</dbReference>
<sequence length="227" mass="25040">MHDPLLGRRIEVLWRIVDDDTQQSVTKWWGALIINRNFTQTDSFGRPVYILKYDAWPEMGFGEDMSQVSFVSQNVLLDLGTGQELDWRVPQLATAKLPADVDSATFTEAIYQWAATLTSSGRNMPFALPQRVDRLPNGFQMSLLRVTDGGVGSVADLVTTVEPVAGTGDVLFVRFFEGEAAAQLGLGGPRDAPAQRRLETLLDGLPDVPQLMTTMPAAIKRSVMLSR</sequence>
<keyword evidence="3" id="KW-1185">Reference proteome</keyword>
<evidence type="ECO:0000259" key="1">
    <source>
        <dbReference type="Pfam" id="PF23650"/>
    </source>
</evidence>
<comment type="caution">
    <text evidence="2">The sequence shown here is derived from an EMBL/GenBank/DDBJ whole genome shotgun (WGS) entry which is preliminary data.</text>
</comment>
<dbReference type="Pfam" id="PF23650">
    <property type="entry name" value="DUF7148"/>
    <property type="match status" value="1"/>
</dbReference>
<dbReference type="InterPro" id="IPR055572">
    <property type="entry name" value="DUF7148"/>
</dbReference>
<gene>
    <name evidence="2" type="ORF">C2E20_7713</name>
</gene>
<proteinExistence type="predicted"/>
<accession>A0A2P6V3K9</accession>
<organism evidence="2 3">
    <name type="scientific">Micractinium conductrix</name>
    <dbReference type="NCBI Taxonomy" id="554055"/>
    <lineage>
        <taxon>Eukaryota</taxon>
        <taxon>Viridiplantae</taxon>
        <taxon>Chlorophyta</taxon>
        <taxon>core chlorophytes</taxon>
        <taxon>Trebouxiophyceae</taxon>
        <taxon>Chlorellales</taxon>
        <taxon>Chlorellaceae</taxon>
        <taxon>Chlorella clade</taxon>
        <taxon>Micractinium</taxon>
    </lineage>
</organism>
<evidence type="ECO:0000313" key="2">
    <source>
        <dbReference type="EMBL" id="PSC68665.1"/>
    </source>
</evidence>